<name>A0A4Y2I5P0_ARAVE</name>
<comment type="caution">
    <text evidence="1">The sequence shown here is derived from an EMBL/GenBank/DDBJ whole genome shotgun (WGS) entry which is preliminary data.</text>
</comment>
<accession>A0A4Y2I5P0</accession>
<proteinExistence type="predicted"/>
<sequence length="93" mass="10110">MHFFCARVTLANSERLALPSDSISRWPSGKVSTSESKGFQVRNPIPLKIHRLLGLLQVKSCVDGQTFSRCCGAKVWRGSGSSLGSLEPSLVSF</sequence>
<protein>
    <submittedName>
        <fullName evidence="1">Uncharacterized protein</fullName>
    </submittedName>
</protein>
<evidence type="ECO:0000313" key="1">
    <source>
        <dbReference type="EMBL" id="GBM72820.1"/>
    </source>
</evidence>
<dbReference type="Proteomes" id="UP000499080">
    <property type="component" value="Unassembled WGS sequence"/>
</dbReference>
<keyword evidence="2" id="KW-1185">Reference proteome</keyword>
<reference evidence="1 2" key="1">
    <citation type="journal article" date="2019" name="Sci. Rep.">
        <title>Orb-weaving spider Araneus ventricosus genome elucidates the spidroin gene catalogue.</title>
        <authorList>
            <person name="Kono N."/>
            <person name="Nakamura H."/>
            <person name="Ohtoshi R."/>
            <person name="Moran D.A.P."/>
            <person name="Shinohara A."/>
            <person name="Yoshida Y."/>
            <person name="Fujiwara M."/>
            <person name="Mori M."/>
            <person name="Tomita M."/>
            <person name="Arakawa K."/>
        </authorList>
    </citation>
    <scope>NUCLEOTIDE SEQUENCE [LARGE SCALE GENOMIC DNA]</scope>
</reference>
<gene>
    <name evidence="1" type="ORF">AVEN_258529_1</name>
</gene>
<organism evidence="1 2">
    <name type="scientific">Araneus ventricosus</name>
    <name type="common">Orbweaver spider</name>
    <name type="synonym">Epeira ventricosa</name>
    <dbReference type="NCBI Taxonomy" id="182803"/>
    <lineage>
        <taxon>Eukaryota</taxon>
        <taxon>Metazoa</taxon>
        <taxon>Ecdysozoa</taxon>
        <taxon>Arthropoda</taxon>
        <taxon>Chelicerata</taxon>
        <taxon>Arachnida</taxon>
        <taxon>Araneae</taxon>
        <taxon>Araneomorphae</taxon>
        <taxon>Entelegynae</taxon>
        <taxon>Araneoidea</taxon>
        <taxon>Araneidae</taxon>
        <taxon>Araneus</taxon>
    </lineage>
</organism>
<evidence type="ECO:0000313" key="2">
    <source>
        <dbReference type="Proteomes" id="UP000499080"/>
    </source>
</evidence>
<dbReference type="EMBL" id="BGPR01002401">
    <property type="protein sequence ID" value="GBM72820.1"/>
    <property type="molecule type" value="Genomic_DNA"/>
</dbReference>
<dbReference type="AlphaFoldDB" id="A0A4Y2I5P0"/>